<dbReference type="RefSeq" id="YP_009315513.1">
    <property type="nucleotide sequence ID" value="NC_031667.1"/>
</dbReference>
<reference evidence="2" key="1">
    <citation type="submission" date="2016-10" db="EMBL/GenBank/DDBJ databases">
        <title>Chloroplast genomes as a tool to resolve red algal phylogenies: a case study in the Nemaliales.</title>
        <authorList>
            <person name="Costa J.F."/>
            <person name="Lin S.M."/>
            <person name="Macaya E.C."/>
            <person name="Fernandez-Garcia C."/>
            <person name="Verbruggen H."/>
        </authorList>
    </citation>
    <scope>NUCLEOTIDE SEQUENCE</scope>
    <source>
        <strain evidence="2">J.0126</strain>
    </source>
</reference>
<name>A0A1G4NZQ6_9FLOR</name>
<gene>
    <name evidence="2" type="primary">ORF_1</name>
    <name evidence="2" type="ORF">J0126_78</name>
</gene>
<dbReference type="InterPro" id="IPR025595">
    <property type="entry name" value="PterinBD-DUF4346"/>
</dbReference>
<geneLocation type="chloroplast" evidence="2"/>
<feature type="domain" description="DUF4346" evidence="1">
    <location>
        <begin position="6"/>
        <end position="57"/>
    </location>
</feature>
<dbReference type="GeneID" id="30001483"/>
<keyword evidence="2" id="KW-0934">Plastid</keyword>
<evidence type="ECO:0000313" key="2">
    <source>
        <dbReference type="EMBL" id="SCW24171.1"/>
    </source>
</evidence>
<sequence>MFPRIIFKSASSNSIVKLINSHLLITSTLSVGHALYIGGELVKAELALITSQEYVQN</sequence>
<protein>
    <recommendedName>
        <fullName evidence="1">DUF4346 domain-containing protein</fullName>
    </recommendedName>
</protein>
<keyword evidence="2" id="KW-0150">Chloroplast</keyword>
<evidence type="ECO:0000259" key="1">
    <source>
        <dbReference type="Pfam" id="PF14251"/>
    </source>
</evidence>
<dbReference type="Pfam" id="PF14251">
    <property type="entry name" value="PterinBD-DUF4346"/>
    <property type="match status" value="1"/>
</dbReference>
<accession>A0A1G4NZQ6</accession>
<dbReference type="EMBL" id="LT622877">
    <property type="protein sequence ID" value="SCW24171.1"/>
    <property type="molecule type" value="Genomic_DNA"/>
</dbReference>
<proteinExistence type="predicted"/>
<dbReference type="AlphaFoldDB" id="A0A1G4NZQ6"/>
<reference evidence="2" key="2">
    <citation type="submission" date="2016-10" db="EMBL/GenBank/DDBJ databases">
        <authorList>
            <person name="de Groot N.N."/>
        </authorList>
    </citation>
    <scope>NUCLEOTIDE SEQUENCE</scope>
    <source>
        <strain evidence="2">J.0126</strain>
    </source>
</reference>
<organism evidence="2">
    <name type="scientific">Liagora brachyclada</name>
    <dbReference type="NCBI Taxonomy" id="1884665"/>
    <lineage>
        <taxon>Eukaryota</taxon>
        <taxon>Rhodophyta</taxon>
        <taxon>Florideophyceae</taxon>
        <taxon>Nemaliophycidae</taxon>
        <taxon>Nemaliales</taxon>
        <taxon>Liagoraceae</taxon>
        <taxon>Liagora</taxon>
    </lineage>
</organism>